<dbReference type="Pfam" id="PF01603">
    <property type="entry name" value="B56"/>
    <property type="match status" value="1"/>
</dbReference>
<dbReference type="GO" id="GO:0000159">
    <property type="term" value="C:protein phosphatase type 2A complex"/>
    <property type="evidence" value="ECO:0007669"/>
    <property type="project" value="InterPro"/>
</dbReference>
<comment type="caution">
    <text evidence="1">The sequence shown here is derived from an EMBL/GenBank/DDBJ whole genome shotgun (WGS) entry which is preliminary data.</text>
</comment>
<dbReference type="InterPro" id="IPR016024">
    <property type="entry name" value="ARM-type_fold"/>
</dbReference>
<dbReference type="Gene3D" id="1.25.10.10">
    <property type="entry name" value="Leucine-rich Repeat Variant"/>
    <property type="match status" value="1"/>
</dbReference>
<sequence length="124" mass="14358">MCFCTYVFDTEKHCGVGEGSIINGFVVPLKENHKLLLKRVLLPQHNTRSLQVQHKQLAYCISQFVLGEVVVVENMDPDQALLHPNNKVFEQLTQNVKAMDPTLYYRCLTEMGHRESEEIKRKQK</sequence>
<dbReference type="GO" id="GO:0007165">
    <property type="term" value="P:signal transduction"/>
    <property type="evidence" value="ECO:0007669"/>
    <property type="project" value="InterPro"/>
</dbReference>
<dbReference type="OrthoDB" id="991407at2759"/>
<gene>
    <name evidence="1" type="ORF">Gohar_003767</name>
</gene>
<evidence type="ECO:0000313" key="1">
    <source>
        <dbReference type="EMBL" id="MBA0820287.1"/>
    </source>
</evidence>
<dbReference type="EMBL" id="JABFAD010334078">
    <property type="protein sequence ID" value="MBA0820287.1"/>
    <property type="molecule type" value="Genomic_DNA"/>
</dbReference>
<evidence type="ECO:0000313" key="2">
    <source>
        <dbReference type="Proteomes" id="UP000593560"/>
    </source>
</evidence>
<dbReference type="PANTHER" id="PTHR10257">
    <property type="entry name" value="SERINE/THREONINE PROTEIN PHOSPHATASE 2A PP2A REGULATORY SUBUNIT B"/>
    <property type="match status" value="1"/>
</dbReference>
<accession>A0A7J9IDX1</accession>
<dbReference type="GO" id="GO:0019888">
    <property type="term" value="F:protein phosphatase regulator activity"/>
    <property type="evidence" value="ECO:0007669"/>
    <property type="project" value="InterPro"/>
</dbReference>
<keyword evidence="2" id="KW-1185">Reference proteome</keyword>
<organism evidence="1 2">
    <name type="scientific">Gossypium harknessii</name>
    <dbReference type="NCBI Taxonomy" id="34285"/>
    <lineage>
        <taxon>Eukaryota</taxon>
        <taxon>Viridiplantae</taxon>
        <taxon>Streptophyta</taxon>
        <taxon>Embryophyta</taxon>
        <taxon>Tracheophyta</taxon>
        <taxon>Spermatophyta</taxon>
        <taxon>Magnoliopsida</taxon>
        <taxon>eudicotyledons</taxon>
        <taxon>Gunneridae</taxon>
        <taxon>Pentapetalae</taxon>
        <taxon>rosids</taxon>
        <taxon>malvids</taxon>
        <taxon>Malvales</taxon>
        <taxon>Malvaceae</taxon>
        <taxon>Malvoideae</taxon>
        <taxon>Gossypium</taxon>
    </lineage>
</organism>
<proteinExistence type="predicted"/>
<dbReference type="SUPFAM" id="SSF48371">
    <property type="entry name" value="ARM repeat"/>
    <property type="match status" value="1"/>
</dbReference>
<protein>
    <submittedName>
        <fullName evidence="1">Uncharacterized protein</fullName>
    </submittedName>
</protein>
<dbReference type="PANTHER" id="PTHR10257:SF28">
    <property type="entry name" value="SERINE_THREONINE PROTEIN PHOSPHATASE 2A REGULATORY SUBUNIT"/>
    <property type="match status" value="1"/>
</dbReference>
<dbReference type="InterPro" id="IPR011989">
    <property type="entry name" value="ARM-like"/>
</dbReference>
<dbReference type="InterPro" id="IPR002554">
    <property type="entry name" value="PP2A_B56"/>
</dbReference>
<dbReference type="AlphaFoldDB" id="A0A7J9IDX1"/>
<name>A0A7J9IDX1_9ROSI</name>
<dbReference type="Proteomes" id="UP000593560">
    <property type="component" value="Unassembled WGS sequence"/>
</dbReference>
<reference evidence="1 2" key="1">
    <citation type="journal article" date="2019" name="Genome Biol. Evol.">
        <title>Insights into the evolution of the New World diploid cottons (Gossypium, subgenus Houzingenia) based on genome sequencing.</title>
        <authorList>
            <person name="Grover C.E."/>
            <person name="Arick M.A. 2nd"/>
            <person name="Thrash A."/>
            <person name="Conover J.L."/>
            <person name="Sanders W.S."/>
            <person name="Peterson D.G."/>
            <person name="Frelichowski J.E."/>
            <person name="Scheffler J.A."/>
            <person name="Scheffler B.E."/>
            <person name="Wendel J.F."/>
        </authorList>
    </citation>
    <scope>NUCLEOTIDE SEQUENCE [LARGE SCALE GENOMIC DNA]</scope>
    <source>
        <strain evidence="1">0</strain>
        <tissue evidence="1">Leaf</tissue>
    </source>
</reference>